<name>A0A314U9T2_PRUYE</name>
<dbReference type="PROSITE" id="PS50067">
    <property type="entry name" value="KINESIN_MOTOR_2"/>
    <property type="match status" value="1"/>
</dbReference>
<gene>
    <name evidence="5" type="ORF">Pyn_19225</name>
</gene>
<keyword evidence="1" id="KW-0505">Motor protein</keyword>
<dbReference type="GO" id="GO:0003777">
    <property type="term" value="F:microtubule motor activity"/>
    <property type="evidence" value="ECO:0007669"/>
    <property type="project" value="InterPro"/>
</dbReference>
<dbReference type="GO" id="GO:0005524">
    <property type="term" value="F:ATP binding"/>
    <property type="evidence" value="ECO:0007669"/>
    <property type="project" value="InterPro"/>
</dbReference>
<comment type="caution">
    <text evidence="5">The sequence shown here is derived from an EMBL/GenBank/DDBJ whole genome shotgun (WGS) entry which is preliminary data.</text>
</comment>
<dbReference type="Gene3D" id="1.20.58.1980">
    <property type="match status" value="1"/>
</dbReference>
<reference evidence="5 6" key="1">
    <citation type="submission" date="2018-02" db="EMBL/GenBank/DDBJ databases">
        <title>Draft genome of wild Prunus yedoensis var. nudiflora.</title>
        <authorList>
            <person name="Baek S."/>
            <person name="Kim J.-H."/>
            <person name="Choi K."/>
            <person name="Kim G.-B."/>
            <person name="Cho A."/>
            <person name="Jang H."/>
            <person name="Shin C.-H."/>
            <person name="Yu H.-J."/>
            <person name="Mun J.-H."/>
        </authorList>
    </citation>
    <scope>NUCLEOTIDE SEQUENCE [LARGE SCALE GENOMIC DNA]</scope>
    <source>
        <strain evidence="6">cv. Jeju island</strain>
        <tissue evidence="5">Leaf</tissue>
    </source>
</reference>
<comment type="caution">
    <text evidence="2">Lacks conserved residue(s) required for the propagation of feature annotation.</text>
</comment>
<evidence type="ECO:0000256" key="2">
    <source>
        <dbReference type="PROSITE-ProRule" id="PRU00283"/>
    </source>
</evidence>
<feature type="coiled-coil region" evidence="3">
    <location>
        <begin position="38"/>
        <end position="79"/>
    </location>
</feature>
<evidence type="ECO:0000259" key="4">
    <source>
        <dbReference type="PROSITE" id="PS50067"/>
    </source>
</evidence>
<dbReference type="GO" id="GO:0007018">
    <property type="term" value="P:microtubule-based movement"/>
    <property type="evidence" value="ECO:0007669"/>
    <property type="project" value="InterPro"/>
</dbReference>
<organism evidence="5 6">
    <name type="scientific">Prunus yedoensis var. nudiflora</name>
    <dbReference type="NCBI Taxonomy" id="2094558"/>
    <lineage>
        <taxon>Eukaryota</taxon>
        <taxon>Viridiplantae</taxon>
        <taxon>Streptophyta</taxon>
        <taxon>Embryophyta</taxon>
        <taxon>Tracheophyta</taxon>
        <taxon>Spermatophyta</taxon>
        <taxon>Magnoliopsida</taxon>
        <taxon>eudicotyledons</taxon>
        <taxon>Gunneridae</taxon>
        <taxon>Pentapetalae</taxon>
        <taxon>rosids</taxon>
        <taxon>fabids</taxon>
        <taxon>Rosales</taxon>
        <taxon>Rosaceae</taxon>
        <taxon>Amygdaloideae</taxon>
        <taxon>Amygdaleae</taxon>
        <taxon>Prunus</taxon>
    </lineage>
</organism>
<dbReference type="STRING" id="2094558.A0A314U9T2"/>
<dbReference type="OrthoDB" id="3176171at2759"/>
<dbReference type="Proteomes" id="UP000250321">
    <property type="component" value="Unassembled WGS sequence"/>
</dbReference>
<keyword evidence="6" id="KW-1185">Reference proteome</keyword>
<keyword evidence="3" id="KW-0175">Coiled coil</keyword>
<sequence>MIVNVVPNSVNLSETLSSLNFSSRARNAVLRLGNRDTIKKWRDIANDARKELYEKEKESQDLKQEVLGLKHSLKDANDQCVILFNEVQKAWKVSYTLQSDLKSENIMLADKQKIEREQNAQLRNQVAQLLQLEQDQKVQIEQRDSTIQALQAKMKSIESRLSEALHSRSVSILDSDLSNAKAIGDGMDSPPVAKKLEEELINVMH</sequence>
<comment type="similarity">
    <text evidence="2">Belongs to the TRAFAC class myosin-kinesin ATPase superfamily. Kinesin family.</text>
</comment>
<protein>
    <submittedName>
        <fullName evidence="5">Kinesin-like protein KCA2</fullName>
    </submittedName>
</protein>
<dbReference type="GO" id="GO:0008017">
    <property type="term" value="F:microtubule binding"/>
    <property type="evidence" value="ECO:0007669"/>
    <property type="project" value="InterPro"/>
</dbReference>
<feature type="domain" description="Kinesin motor" evidence="4">
    <location>
        <begin position="1"/>
        <end position="28"/>
    </location>
</feature>
<dbReference type="InterPro" id="IPR001752">
    <property type="entry name" value="Kinesin_motor_dom"/>
</dbReference>
<accession>A0A314U9T2</accession>
<evidence type="ECO:0000313" key="6">
    <source>
        <dbReference type="Proteomes" id="UP000250321"/>
    </source>
</evidence>
<feature type="coiled-coil region" evidence="3">
    <location>
        <begin position="112"/>
        <end position="167"/>
    </location>
</feature>
<dbReference type="EMBL" id="PJQY01003961">
    <property type="protein sequence ID" value="PQM33184.1"/>
    <property type="molecule type" value="Genomic_DNA"/>
</dbReference>
<evidence type="ECO:0000313" key="5">
    <source>
        <dbReference type="EMBL" id="PQM33184.1"/>
    </source>
</evidence>
<evidence type="ECO:0000256" key="3">
    <source>
        <dbReference type="SAM" id="Coils"/>
    </source>
</evidence>
<evidence type="ECO:0000256" key="1">
    <source>
        <dbReference type="ARBA" id="ARBA00023175"/>
    </source>
</evidence>
<proteinExistence type="inferred from homology"/>
<dbReference type="AlphaFoldDB" id="A0A314U9T2"/>